<feature type="region of interest" description="Disordered" evidence="1">
    <location>
        <begin position="52"/>
        <end position="71"/>
    </location>
</feature>
<evidence type="ECO:0000313" key="4">
    <source>
        <dbReference type="Proteomes" id="UP000031668"/>
    </source>
</evidence>
<accession>A0A0C2IC54</accession>
<feature type="signal peptide" evidence="2">
    <location>
        <begin position="1"/>
        <end position="34"/>
    </location>
</feature>
<organism evidence="3 4">
    <name type="scientific">Thelohanellus kitauei</name>
    <name type="common">Myxosporean</name>
    <dbReference type="NCBI Taxonomy" id="669202"/>
    <lineage>
        <taxon>Eukaryota</taxon>
        <taxon>Metazoa</taxon>
        <taxon>Cnidaria</taxon>
        <taxon>Myxozoa</taxon>
        <taxon>Myxosporea</taxon>
        <taxon>Bivalvulida</taxon>
        <taxon>Platysporina</taxon>
        <taxon>Myxobolidae</taxon>
        <taxon>Thelohanellus</taxon>
    </lineage>
</organism>
<keyword evidence="4" id="KW-1185">Reference proteome</keyword>
<feature type="compositionally biased region" description="Low complexity" evidence="1">
    <location>
        <begin position="85"/>
        <end position="96"/>
    </location>
</feature>
<name>A0A0C2IC54_THEKT</name>
<evidence type="ECO:0000256" key="2">
    <source>
        <dbReference type="SAM" id="SignalP"/>
    </source>
</evidence>
<protein>
    <submittedName>
        <fullName evidence="3">Uncharacterized protein</fullName>
    </submittedName>
</protein>
<evidence type="ECO:0000313" key="3">
    <source>
        <dbReference type="EMBL" id="KII62908.1"/>
    </source>
</evidence>
<feature type="chain" id="PRO_5002150304" evidence="2">
    <location>
        <begin position="35"/>
        <end position="165"/>
    </location>
</feature>
<evidence type="ECO:0000256" key="1">
    <source>
        <dbReference type="SAM" id="MobiDB-lite"/>
    </source>
</evidence>
<comment type="caution">
    <text evidence="3">The sequence shown here is derived from an EMBL/GenBank/DDBJ whole genome shotgun (WGS) entry which is preliminary data.</text>
</comment>
<dbReference type="Proteomes" id="UP000031668">
    <property type="component" value="Unassembled WGS sequence"/>
</dbReference>
<dbReference type="EMBL" id="JWZT01004852">
    <property type="protein sequence ID" value="KII62908.1"/>
    <property type="molecule type" value="Genomic_DNA"/>
</dbReference>
<keyword evidence="2" id="KW-0732">Signal</keyword>
<dbReference type="AlphaFoldDB" id="A0A0C2IC54"/>
<sequence>MNLGNDPCHHSKSFFITVLIVINLLIKIAKKVNSLPTGCGFGSCFGLRTSEDQDVQSSPERSGLSFGTAGEHDYESINNYQNDLTSTSQESSGESSVVEEDPYLPAMDTDKGNSKSADFFDNCHGDVQTFTGALLNEFYLDRNLDVIHVRRGHTLDLNPSSNRFG</sequence>
<gene>
    <name evidence="3" type="ORF">RF11_15095</name>
</gene>
<feature type="region of interest" description="Disordered" evidence="1">
    <location>
        <begin position="77"/>
        <end position="99"/>
    </location>
</feature>
<reference evidence="3 4" key="1">
    <citation type="journal article" date="2014" name="Genome Biol. Evol.">
        <title>The genome of the myxosporean Thelohanellus kitauei shows adaptations to nutrient acquisition within its fish host.</title>
        <authorList>
            <person name="Yang Y."/>
            <person name="Xiong J."/>
            <person name="Zhou Z."/>
            <person name="Huo F."/>
            <person name="Miao W."/>
            <person name="Ran C."/>
            <person name="Liu Y."/>
            <person name="Zhang J."/>
            <person name="Feng J."/>
            <person name="Wang M."/>
            <person name="Wang M."/>
            <person name="Wang L."/>
            <person name="Yao B."/>
        </authorList>
    </citation>
    <scope>NUCLEOTIDE SEQUENCE [LARGE SCALE GENOMIC DNA]</scope>
    <source>
        <strain evidence="3">Wuqing</strain>
    </source>
</reference>
<proteinExistence type="predicted"/>